<dbReference type="InterPro" id="IPR000073">
    <property type="entry name" value="AB_hydrolase_1"/>
</dbReference>
<dbReference type="PRINTS" id="PR00111">
    <property type="entry name" value="ABHYDROLASE"/>
</dbReference>
<dbReference type="InterPro" id="IPR050471">
    <property type="entry name" value="AB_hydrolase"/>
</dbReference>
<dbReference type="InterPro" id="IPR029058">
    <property type="entry name" value="AB_hydrolase_fold"/>
</dbReference>
<evidence type="ECO:0000259" key="1">
    <source>
        <dbReference type="Pfam" id="PF00561"/>
    </source>
</evidence>
<feature type="domain" description="AB hydrolase-1" evidence="1">
    <location>
        <begin position="36"/>
        <end position="164"/>
    </location>
</feature>
<name>A0A418IJS5_STAXY</name>
<sequence>MTETHTILNKGEMIMAWTNTKDGLEIYYEVQGKGSPIVFQSGYMGIHDIWQEQVKLLKESYLCITHDNRGYGLSSKPVDSSFYTMEKNAEDLKSVLDANNITEPILLVAHSIGSLASLAFVTKYPQLVKGIIMAGGGSFTGESALKAGGNEEMFAAYQTTPSEAQQFYQRLGCSSEIALEASKWQPTVFKNQTRAMLYYSADSKLLSLDVPVLVIHGKDDVVSTKEGVYEIVENLPNSEWLEMENVNHFPQLEDPENLNIIIEKFIEKYFN</sequence>
<dbReference type="OrthoDB" id="9805423at2"/>
<organism evidence="2 3">
    <name type="scientific">Staphylococcus xylosus</name>
    <dbReference type="NCBI Taxonomy" id="1288"/>
    <lineage>
        <taxon>Bacteria</taxon>
        <taxon>Bacillati</taxon>
        <taxon>Bacillota</taxon>
        <taxon>Bacilli</taxon>
        <taxon>Bacillales</taxon>
        <taxon>Staphylococcaceae</taxon>
        <taxon>Staphylococcus</taxon>
    </lineage>
</organism>
<dbReference type="Proteomes" id="UP000285567">
    <property type="component" value="Unassembled WGS sequence"/>
</dbReference>
<dbReference type="AlphaFoldDB" id="A0A418IJS5"/>
<dbReference type="Gene3D" id="3.40.50.1820">
    <property type="entry name" value="alpha/beta hydrolase"/>
    <property type="match status" value="1"/>
</dbReference>
<dbReference type="PANTHER" id="PTHR43433">
    <property type="entry name" value="HYDROLASE, ALPHA/BETA FOLD FAMILY PROTEIN"/>
    <property type="match status" value="1"/>
</dbReference>
<reference evidence="2 3" key="1">
    <citation type="journal article" date="2016" name="Front. Microbiol.">
        <title>Comprehensive Phylogenetic Analysis of Bovine Non-aureus Staphylococci Species Based on Whole-Genome Sequencing.</title>
        <authorList>
            <person name="Naushad S."/>
            <person name="Barkema H.W."/>
            <person name="Luby C."/>
            <person name="Condas L.A."/>
            <person name="Nobrega D.B."/>
            <person name="Carson D.A."/>
            <person name="De Buck J."/>
        </authorList>
    </citation>
    <scope>NUCLEOTIDE SEQUENCE [LARGE SCALE GENOMIC DNA]</scope>
    <source>
        <strain evidence="2 3">SNUC 102</strain>
    </source>
</reference>
<dbReference type="EMBL" id="QXUL01000131">
    <property type="protein sequence ID" value="RIN06443.1"/>
    <property type="molecule type" value="Genomic_DNA"/>
</dbReference>
<dbReference type="SUPFAM" id="SSF53474">
    <property type="entry name" value="alpha/beta-Hydrolases"/>
    <property type="match status" value="1"/>
</dbReference>
<proteinExistence type="predicted"/>
<comment type="caution">
    <text evidence="2">The sequence shown here is derived from an EMBL/GenBank/DDBJ whole genome shotgun (WGS) entry which is preliminary data.</text>
</comment>
<accession>A0A418IJS5</accession>
<dbReference type="Pfam" id="PF00561">
    <property type="entry name" value="Abhydrolase_1"/>
    <property type="match status" value="1"/>
</dbReference>
<gene>
    <name evidence="2" type="ORF">BU097_14315</name>
</gene>
<keyword evidence="2" id="KW-0378">Hydrolase</keyword>
<keyword evidence="3" id="KW-1185">Reference proteome</keyword>
<evidence type="ECO:0000313" key="2">
    <source>
        <dbReference type="EMBL" id="RIN06443.1"/>
    </source>
</evidence>
<evidence type="ECO:0000313" key="3">
    <source>
        <dbReference type="Proteomes" id="UP000285567"/>
    </source>
</evidence>
<dbReference type="PANTHER" id="PTHR43433:SF5">
    <property type="entry name" value="AB HYDROLASE-1 DOMAIN-CONTAINING PROTEIN"/>
    <property type="match status" value="1"/>
</dbReference>
<dbReference type="GO" id="GO:0016787">
    <property type="term" value="F:hydrolase activity"/>
    <property type="evidence" value="ECO:0007669"/>
    <property type="project" value="UniProtKB-KW"/>
</dbReference>
<protein>
    <submittedName>
        <fullName evidence="2">Alpha/beta hydrolase</fullName>
    </submittedName>
</protein>